<evidence type="ECO:0000313" key="2">
    <source>
        <dbReference type="EMBL" id="BCI51196.1"/>
    </source>
</evidence>
<dbReference type="AlphaFoldDB" id="A0A6S6NZV9"/>
<dbReference type="PRINTS" id="PR00081">
    <property type="entry name" value="GDHRDH"/>
</dbReference>
<dbReference type="Proteomes" id="UP000515734">
    <property type="component" value="Chromosome"/>
</dbReference>
<reference evidence="2 3" key="1">
    <citation type="submission" date="2020-07" db="EMBL/GenBank/DDBJ databases">
        <title>Complete genome sequence of Mycolicibacterium litorale like strain isolated from cardiac implantable electronic device infection.</title>
        <authorList>
            <person name="Fukano H."/>
            <person name="Miyama H."/>
            <person name="Hoshino Y."/>
        </authorList>
    </citation>
    <scope>NUCLEOTIDE SEQUENCE [LARGE SCALE GENOMIC DNA]</scope>
    <source>
        <strain evidence="2 3">NIIDNTM18</strain>
    </source>
</reference>
<dbReference type="Gene3D" id="3.40.50.720">
    <property type="entry name" value="NAD(P)-binding Rossmann-like Domain"/>
    <property type="match status" value="1"/>
</dbReference>
<dbReference type="RefSeq" id="WP_185294191.1">
    <property type="nucleotide sequence ID" value="NZ_AP023287.1"/>
</dbReference>
<dbReference type="SMART" id="SM00822">
    <property type="entry name" value="PKS_KR"/>
    <property type="match status" value="1"/>
</dbReference>
<proteinExistence type="predicted"/>
<dbReference type="InterPro" id="IPR057326">
    <property type="entry name" value="KR_dom"/>
</dbReference>
<dbReference type="PANTHER" id="PTHR43976:SF9">
    <property type="entry name" value="OXIDOREDUCTASE"/>
    <property type="match status" value="1"/>
</dbReference>
<dbReference type="SUPFAM" id="SSF51735">
    <property type="entry name" value="NAD(P)-binding Rossmann-fold domains"/>
    <property type="match status" value="1"/>
</dbReference>
<dbReference type="Pfam" id="PF00106">
    <property type="entry name" value="adh_short"/>
    <property type="match status" value="1"/>
</dbReference>
<dbReference type="PANTHER" id="PTHR43976">
    <property type="entry name" value="SHORT CHAIN DEHYDROGENASE"/>
    <property type="match status" value="1"/>
</dbReference>
<organism evidence="2 3">
    <name type="scientific">Mycolicibacterium litorale</name>
    <dbReference type="NCBI Taxonomy" id="758802"/>
    <lineage>
        <taxon>Bacteria</taxon>
        <taxon>Bacillati</taxon>
        <taxon>Actinomycetota</taxon>
        <taxon>Actinomycetes</taxon>
        <taxon>Mycobacteriales</taxon>
        <taxon>Mycobacteriaceae</taxon>
        <taxon>Mycolicibacterium</taxon>
    </lineage>
</organism>
<evidence type="ECO:0000259" key="1">
    <source>
        <dbReference type="SMART" id="SM00822"/>
    </source>
</evidence>
<gene>
    <name evidence="2" type="ORF">NIIDNTM18_04740</name>
</gene>
<sequence length="297" mass="31028">MGHVILITGASSGFGRLAADALAMAGHTVYASMRGTTGHNAAQVAAIDDFARSNGVDLRTVELDVGSAESVDAAVEKIIGAAGRIDIVVHNAGHMCYGPAEAFTPKQLADLYEVNVIGAQRVNMAVLPHMRAKRRGLVLWMSSSSVAGGTPPYLGPYFAAKAAMDALAVTYARELALWGIETSIVVPGAFTQGTNHFSHAATPGNPEVADAYEAGPYAGYAERIKKAFDAIVPADADPAEVARAVVAVADAPTGSRPFRVHVDPTQDGADVGFAVQDRLKSEMLYRTGLDELLSVAH</sequence>
<protein>
    <submittedName>
        <fullName evidence="2">Short-chain dehydrogenase/reductase</fullName>
    </submittedName>
</protein>
<dbReference type="InterPro" id="IPR002347">
    <property type="entry name" value="SDR_fam"/>
</dbReference>
<evidence type="ECO:0000313" key="3">
    <source>
        <dbReference type="Proteomes" id="UP000515734"/>
    </source>
</evidence>
<dbReference type="InterPro" id="IPR036291">
    <property type="entry name" value="NAD(P)-bd_dom_sf"/>
</dbReference>
<accession>A0A6S6NZV9</accession>
<feature type="domain" description="Ketoreductase" evidence="1">
    <location>
        <begin position="3"/>
        <end position="193"/>
    </location>
</feature>
<dbReference type="EMBL" id="AP023287">
    <property type="protein sequence ID" value="BCI51196.1"/>
    <property type="molecule type" value="Genomic_DNA"/>
</dbReference>
<dbReference type="InterPro" id="IPR051911">
    <property type="entry name" value="SDR_oxidoreductase"/>
</dbReference>
<name>A0A6S6NZV9_9MYCO</name>